<evidence type="ECO:0000256" key="2">
    <source>
        <dbReference type="ARBA" id="ARBA00022448"/>
    </source>
</evidence>
<dbReference type="Gene3D" id="1.20.1510.10">
    <property type="entry name" value="Cation efflux protein transmembrane domain"/>
    <property type="match status" value="1"/>
</dbReference>
<evidence type="ECO:0000256" key="1">
    <source>
        <dbReference type="ARBA" id="ARBA00004141"/>
    </source>
</evidence>
<comment type="subcellular location">
    <subcellularLocation>
        <location evidence="1">Membrane</location>
        <topology evidence="1">Multi-pass membrane protein</topology>
    </subcellularLocation>
</comment>
<dbReference type="AlphaFoldDB" id="A0A6B0SZD1"/>
<gene>
    <name evidence="8" type="ORF">GRX01_10075</name>
</gene>
<dbReference type="InterPro" id="IPR036837">
    <property type="entry name" value="Cation_efflux_CTD_sf"/>
</dbReference>
<dbReference type="NCBIfam" id="TIGR01297">
    <property type="entry name" value="CDF"/>
    <property type="match status" value="1"/>
</dbReference>
<dbReference type="PANTHER" id="PTHR13414">
    <property type="entry name" value="HUEL-CATION TRANSPORTER"/>
    <property type="match status" value="1"/>
</dbReference>
<comment type="caution">
    <text evidence="8">The sequence shown here is derived from an EMBL/GenBank/DDBJ whole genome shotgun (WGS) entry which is preliminary data.</text>
</comment>
<dbReference type="SUPFAM" id="SSF161111">
    <property type="entry name" value="Cation efflux protein transmembrane domain-like"/>
    <property type="match status" value="1"/>
</dbReference>
<evidence type="ECO:0000259" key="7">
    <source>
        <dbReference type="Pfam" id="PF01545"/>
    </source>
</evidence>
<dbReference type="RefSeq" id="WP_159666638.1">
    <property type="nucleotide sequence ID" value="NZ_WUUS01000006.1"/>
</dbReference>
<feature type="transmembrane region" description="Helical" evidence="6">
    <location>
        <begin position="130"/>
        <end position="149"/>
    </location>
</feature>
<dbReference type="GO" id="GO:0008324">
    <property type="term" value="F:monoatomic cation transmembrane transporter activity"/>
    <property type="evidence" value="ECO:0007669"/>
    <property type="project" value="InterPro"/>
</dbReference>
<dbReference type="GO" id="GO:0006829">
    <property type="term" value="P:zinc ion transport"/>
    <property type="evidence" value="ECO:0007669"/>
    <property type="project" value="InterPro"/>
</dbReference>
<dbReference type="OrthoDB" id="290964at2157"/>
<feature type="transmembrane region" description="Helical" evidence="6">
    <location>
        <begin position="7"/>
        <end position="27"/>
    </location>
</feature>
<keyword evidence="5 6" id="KW-0472">Membrane</keyword>
<proteinExistence type="predicted"/>
<dbReference type="EMBL" id="WUUS01000006">
    <property type="protein sequence ID" value="MXR41682.1"/>
    <property type="molecule type" value="Genomic_DNA"/>
</dbReference>
<protein>
    <submittedName>
        <fullName evidence="8">Cation diffusion facilitator family transporter</fullName>
    </submittedName>
</protein>
<feature type="domain" description="Cation efflux protein transmembrane" evidence="7">
    <location>
        <begin position="9"/>
        <end position="239"/>
    </location>
</feature>
<feature type="transmembrane region" description="Helical" evidence="6">
    <location>
        <begin position="213"/>
        <end position="232"/>
    </location>
</feature>
<feature type="transmembrane region" description="Helical" evidence="6">
    <location>
        <begin position="39"/>
        <end position="56"/>
    </location>
</feature>
<dbReference type="InterPro" id="IPR040177">
    <property type="entry name" value="SLC30A9"/>
</dbReference>
<keyword evidence="4 6" id="KW-1133">Transmembrane helix</keyword>
<dbReference type="InterPro" id="IPR058533">
    <property type="entry name" value="Cation_efflux_TM"/>
</dbReference>
<dbReference type="Pfam" id="PF01545">
    <property type="entry name" value="Cation_efflux"/>
    <property type="match status" value="1"/>
</dbReference>
<evidence type="ECO:0000256" key="6">
    <source>
        <dbReference type="SAM" id="Phobius"/>
    </source>
</evidence>
<feature type="transmembrane region" description="Helical" evidence="6">
    <location>
        <begin position="76"/>
        <end position="95"/>
    </location>
</feature>
<dbReference type="Proteomes" id="UP000437065">
    <property type="component" value="Unassembled WGS sequence"/>
</dbReference>
<feature type="transmembrane region" description="Helical" evidence="6">
    <location>
        <begin position="187"/>
        <end position="207"/>
    </location>
</feature>
<keyword evidence="2" id="KW-0813">Transport</keyword>
<reference evidence="8 9" key="1">
    <citation type="submission" date="2019-12" db="EMBL/GenBank/DDBJ databases">
        <title>Isolation and characterization of three novel carbon monoxide-oxidizing members of Halobacteria from salione crusts and soils.</title>
        <authorList>
            <person name="Myers M.R."/>
            <person name="King G.M."/>
        </authorList>
    </citation>
    <scope>NUCLEOTIDE SEQUENCE [LARGE SCALE GENOMIC DNA]</scope>
    <source>
        <strain evidence="8 9">WSA2</strain>
    </source>
</reference>
<name>A0A6B0SZD1_9EURY</name>
<keyword evidence="3 6" id="KW-0812">Transmembrane</keyword>
<sequence>MAGGSRSVVIAALIANGAIAVLKFFGFLLTGSPSMLSETYHSISDTGNQVFLLIGIRYSNREANRAHPFGYGKAQFFYAFLVSVLLFGIAGWESLNHGYEAIMHPAHGGERADVVLAGINFTELVPVDPFWINVVVLLGAILFEIYAFAKARAELNRQIDTYGWAGLREAFSKTSDVTTLTAFTEDAIALAGAVIALVGISLARFLEMPIFDAIASVVIGALLMFFAVALAWENKRLILGESLAADVEADLEAAIADHDGVVHIDGFRTVFVGPGEVLVTADVSFEGDAATRDVDADITQIEATLREMDDRVGIVYIEPEV</sequence>
<evidence type="ECO:0000256" key="3">
    <source>
        <dbReference type="ARBA" id="ARBA00022692"/>
    </source>
</evidence>
<accession>A0A6B0SZD1</accession>
<evidence type="ECO:0000256" key="4">
    <source>
        <dbReference type="ARBA" id="ARBA00022989"/>
    </source>
</evidence>
<dbReference type="PANTHER" id="PTHR13414:SF9">
    <property type="entry name" value="PROTON-COUPLED ZINC ANTIPORTER SLC30A9, MITOCHONDRIAL"/>
    <property type="match status" value="1"/>
</dbReference>
<evidence type="ECO:0000313" key="8">
    <source>
        <dbReference type="EMBL" id="MXR41682.1"/>
    </source>
</evidence>
<dbReference type="InterPro" id="IPR002524">
    <property type="entry name" value="Cation_efflux"/>
</dbReference>
<evidence type="ECO:0000256" key="5">
    <source>
        <dbReference type="ARBA" id="ARBA00023136"/>
    </source>
</evidence>
<dbReference type="InterPro" id="IPR027469">
    <property type="entry name" value="Cation_efflux_TMD_sf"/>
</dbReference>
<dbReference type="SUPFAM" id="SSF160240">
    <property type="entry name" value="Cation efflux protein cytoplasmic domain-like"/>
    <property type="match status" value="1"/>
</dbReference>
<dbReference type="GO" id="GO:0016020">
    <property type="term" value="C:membrane"/>
    <property type="evidence" value="ECO:0007669"/>
    <property type="project" value="UniProtKB-SubCell"/>
</dbReference>
<organism evidence="8 9">
    <name type="scientific">Halobaculum saliterrae</name>
    <dbReference type="NCBI Taxonomy" id="2073113"/>
    <lineage>
        <taxon>Archaea</taxon>
        <taxon>Methanobacteriati</taxon>
        <taxon>Methanobacteriota</taxon>
        <taxon>Stenosarchaea group</taxon>
        <taxon>Halobacteria</taxon>
        <taxon>Halobacteriales</taxon>
        <taxon>Haloferacaceae</taxon>
        <taxon>Halobaculum</taxon>
    </lineage>
</organism>
<keyword evidence="9" id="KW-1185">Reference proteome</keyword>
<evidence type="ECO:0000313" key="9">
    <source>
        <dbReference type="Proteomes" id="UP000437065"/>
    </source>
</evidence>